<comment type="caution">
    <text evidence="3">The sequence shown here is derived from an EMBL/GenBank/DDBJ whole genome shotgun (WGS) entry which is preliminary data.</text>
</comment>
<dbReference type="EMBL" id="QYRN01000002">
    <property type="protein sequence ID" value="RIY02652.1"/>
    <property type="molecule type" value="Genomic_DNA"/>
</dbReference>
<feature type="compositionally biased region" description="Gly residues" evidence="1">
    <location>
        <begin position="180"/>
        <end position="193"/>
    </location>
</feature>
<reference evidence="4" key="1">
    <citation type="submission" date="2018-09" db="EMBL/GenBank/DDBJ databases">
        <authorList>
            <person name="Tuo L."/>
        </authorList>
    </citation>
    <scope>NUCLEOTIDE SEQUENCE [LARGE SCALE GENOMIC DNA]</scope>
    <source>
        <strain evidence="4">M2BS4Y-1</strain>
    </source>
</reference>
<dbReference type="InterPro" id="IPR003018">
    <property type="entry name" value="GAF"/>
</dbReference>
<evidence type="ECO:0000313" key="3">
    <source>
        <dbReference type="EMBL" id="RIY02652.1"/>
    </source>
</evidence>
<dbReference type="InterPro" id="IPR029016">
    <property type="entry name" value="GAF-like_dom_sf"/>
</dbReference>
<gene>
    <name evidence="3" type="ORF">D3218_04635</name>
</gene>
<dbReference type="AlphaFoldDB" id="A0A3A1WPF2"/>
<proteinExistence type="predicted"/>
<dbReference type="Proteomes" id="UP000265750">
    <property type="component" value="Unassembled WGS sequence"/>
</dbReference>
<accession>A0A3A1WPF2</accession>
<sequence>MSPTRPTETDAAGTPVALAADAERLGTLNGYRILDTEPEAAFDELVRQASRACAAPVALVTLVDRARQWFKARHGLDRTETVLDQSVCAHALGGRDLLVIPDLSRDPRTAANPLVTGGSHLRFYAGAPLVAPNGHVLGTLCVVDDVPRPDGLSPEQAESLRALAGEVMRQIERRRAAPSGGSGEASGGPPGTD</sequence>
<dbReference type="RefSeq" id="WP_119538730.1">
    <property type="nucleotide sequence ID" value="NZ_QYRN01000002.1"/>
</dbReference>
<organism evidence="3 4">
    <name type="scientific">Aureimonas flava</name>
    <dbReference type="NCBI Taxonomy" id="2320271"/>
    <lineage>
        <taxon>Bacteria</taxon>
        <taxon>Pseudomonadati</taxon>
        <taxon>Pseudomonadota</taxon>
        <taxon>Alphaproteobacteria</taxon>
        <taxon>Hyphomicrobiales</taxon>
        <taxon>Aurantimonadaceae</taxon>
        <taxon>Aureimonas</taxon>
    </lineage>
</organism>
<evidence type="ECO:0000259" key="2">
    <source>
        <dbReference type="SMART" id="SM00065"/>
    </source>
</evidence>
<evidence type="ECO:0000313" key="4">
    <source>
        <dbReference type="Proteomes" id="UP000265750"/>
    </source>
</evidence>
<dbReference type="Pfam" id="PF01590">
    <property type="entry name" value="GAF"/>
    <property type="match status" value="1"/>
</dbReference>
<evidence type="ECO:0000256" key="1">
    <source>
        <dbReference type="SAM" id="MobiDB-lite"/>
    </source>
</evidence>
<dbReference type="OrthoDB" id="315417at2"/>
<keyword evidence="4" id="KW-1185">Reference proteome</keyword>
<protein>
    <submittedName>
        <fullName evidence="3">GAF domain-containing protein</fullName>
    </submittedName>
</protein>
<dbReference type="Gene3D" id="3.30.450.40">
    <property type="match status" value="1"/>
</dbReference>
<dbReference type="SMART" id="SM00065">
    <property type="entry name" value="GAF"/>
    <property type="match status" value="1"/>
</dbReference>
<feature type="region of interest" description="Disordered" evidence="1">
    <location>
        <begin position="173"/>
        <end position="193"/>
    </location>
</feature>
<name>A0A3A1WPF2_9HYPH</name>
<feature type="domain" description="GAF" evidence="2">
    <location>
        <begin position="37"/>
        <end position="181"/>
    </location>
</feature>
<dbReference type="PANTHER" id="PTHR43102:SF2">
    <property type="entry name" value="GAF DOMAIN-CONTAINING PROTEIN"/>
    <property type="match status" value="1"/>
</dbReference>
<dbReference type="SUPFAM" id="SSF55781">
    <property type="entry name" value="GAF domain-like"/>
    <property type="match status" value="1"/>
</dbReference>
<dbReference type="PANTHER" id="PTHR43102">
    <property type="entry name" value="SLR1143 PROTEIN"/>
    <property type="match status" value="1"/>
</dbReference>